<reference evidence="2" key="1">
    <citation type="journal article" date="2019" name="Int. J. Syst. Evol. Microbiol.">
        <title>The Global Catalogue of Microorganisms (GCM) 10K type strain sequencing project: providing services to taxonomists for standard genome sequencing and annotation.</title>
        <authorList>
            <consortium name="The Broad Institute Genomics Platform"/>
            <consortium name="The Broad Institute Genome Sequencing Center for Infectious Disease"/>
            <person name="Wu L."/>
            <person name="Ma J."/>
        </authorList>
    </citation>
    <scope>NUCLEOTIDE SEQUENCE [LARGE SCALE GENOMIC DNA]</scope>
    <source>
        <strain evidence="2">NBRC 102520</strain>
    </source>
</reference>
<protein>
    <recommendedName>
        <fullName evidence="3">Gluconate 2-dehydrogenase</fullName>
    </recommendedName>
</protein>
<name>A0ABQ6B4V0_9BRAD</name>
<sequence length="226" mass="24428">MAGIVATTVPPEVQEAEAQAAAPHAHAVSRDGQSADGFRFFTPQEAAIVVALVDTLIPKDDVGPGGVEVGVPIFIDRELAGAYGRGARMYLDGPFGQGTPQQGYQLPLPPADLYRIGIADLNAWCVETRGGKTFDELSPADRTTALKAIEAGQAEFAQVPARNFFSVLLQNTMEGYFADPMYGGNRNSAVWKMIGFPGAIGMYREVIEKYRNKRYDVEPKSIQDLS</sequence>
<gene>
    <name evidence="1" type="ORF">GCM10007857_55690</name>
</gene>
<keyword evidence="2" id="KW-1185">Reference proteome</keyword>
<evidence type="ECO:0008006" key="3">
    <source>
        <dbReference type="Google" id="ProtNLM"/>
    </source>
</evidence>
<evidence type="ECO:0000313" key="2">
    <source>
        <dbReference type="Proteomes" id="UP001156905"/>
    </source>
</evidence>
<proteinExistence type="predicted"/>
<dbReference type="Pfam" id="PF13618">
    <property type="entry name" value="Gluconate_2-dh3"/>
    <property type="match status" value="1"/>
</dbReference>
<organism evidence="1 2">
    <name type="scientific">Bradyrhizobium iriomotense</name>
    <dbReference type="NCBI Taxonomy" id="441950"/>
    <lineage>
        <taxon>Bacteria</taxon>
        <taxon>Pseudomonadati</taxon>
        <taxon>Pseudomonadota</taxon>
        <taxon>Alphaproteobacteria</taxon>
        <taxon>Hyphomicrobiales</taxon>
        <taxon>Nitrobacteraceae</taxon>
        <taxon>Bradyrhizobium</taxon>
    </lineage>
</organism>
<dbReference type="InterPro" id="IPR027056">
    <property type="entry name" value="Gluconate_2DH_su3"/>
</dbReference>
<comment type="caution">
    <text evidence="1">The sequence shown here is derived from an EMBL/GenBank/DDBJ whole genome shotgun (WGS) entry which is preliminary data.</text>
</comment>
<accession>A0ABQ6B4V0</accession>
<evidence type="ECO:0000313" key="1">
    <source>
        <dbReference type="EMBL" id="GLR88856.1"/>
    </source>
</evidence>
<dbReference type="EMBL" id="BSOW01000021">
    <property type="protein sequence ID" value="GLR88856.1"/>
    <property type="molecule type" value="Genomic_DNA"/>
</dbReference>
<dbReference type="Proteomes" id="UP001156905">
    <property type="component" value="Unassembled WGS sequence"/>
</dbReference>